<dbReference type="RefSeq" id="WP_230774275.1">
    <property type="nucleotide sequence ID" value="NZ_JAJNCT010000009.1"/>
</dbReference>
<proteinExistence type="predicted"/>
<protein>
    <recommendedName>
        <fullName evidence="3">RNA polymerase alpha subunit C-terminal domain-containing protein</fullName>
    </recommendedName>
</protein>
<dbReference type="Proteomes" id="UP001199260">
    <property type="component" value="Unassembled WGS sequence"/>
</dbReference>
<name>A0AAW4XVV1_9BURK</name>
<evidence type="ECO:0008006" key="3">
    <source>
        <dbReference type="Google" id="ProtNLM"/>
    </source>
</evidence>
<organism evidence="1 2">
    <name type="scientific">Comamonas koreensis</name>
    <dbReference type="NCBI Taxonomy" id="160825"/>
    <lineage>
        <taxon>Bacteria</taxon>
        <taxon>Pseudomonadati</taxon>
        <taxon>Pseudomonadota</taxon>
        <taxon>Betaproteobacteria</taxon>
        <taxon>Burkholderiales</taxon>
        <taxon>Comamonadaceae</taxon>
        <taxon>Comamonas</taxon>
    </lineage>
</organism>
<keyword evidence="2" id="KW-1185">Reference proteome</keyword>
<dbReference type="AlphaFoldDB" id="A0AAW4XVV1"/>
<dbReference type="EMBL" id="JAJNCT010000009">
    <property type="protein sequence ID" value="MCD2165551.1"/>
    <property type="molecule type" value="Genomic_DNA"/>
</dbReference>
<sequence length="86" mass="9933">MNNIKLSKEIPLIGLKDLKDEKSTFLDNFSCRSRNALAAFEILDKSLLDYSIETGEIFRIPRLGINGIREIITWAWKNKNISNYQS</sequence>
<accession>A0AAW4XVV1</accession>
<reference evidence="1 2" key="1">
    <citation type="submission" date="2021-11" db="EMBL/GenBank/DDBJ databases">
        <title>Genome sequence.</title>
        <authorList>
            <person name="Sun Q."/>
        </authorList>
    </citation>
    <scope>NUCLEOTIDE SEQUENCE [LARGE SCALE GENOMIC DNA]</scope>
    <source>
        <strain evidence="1 2">KCTC 12005</strain>
    </source>
</reference>
<evidence type="ECO:0000313" key="2">
    <source>
        <dbReference type="Proteomes" id="UP001199260"/>
    </source>
</evidence>
<comment type="caution">
    <text evidence="1">The sequence shown here is derived from an EMBL/GenBank/DDBJ whole genome shotgun (WGS) entry which is preliminary data.</text>
</comment>
<gene>
    <name evidence="1" type="ORF">LPW39_10430</name>
</gene>
<evidence type="ECO:0000313" key="1">
    <source>
        <dbReference type="EMBL" id="MCD2165551.1"/>
    </source>
</evidence>